<reference evidence="2 3" key="1">
    <citation type="submission" date="2021-10" db="EMBL/GenBank/DDBJ databases">
        <title>Collection of gut derived symbiotic bacterial strains cultured from healthy donors.</title>
        <authorList>
            <person name="Lin H."/>
            <person name="Littmann E."/>
            <person name="Kohout C."/>
            <person name="Pamer E.G."/>
        </authorList>
    </citation>
    <scope>NUCLEOTIDE SEQUENCE [LARGE SCALE GENOMIC DNA]</scope>
    <source>
        <strain evidence="2 3">DFI.1.165</strain>
    </source>
</reference>
<organism evidence="2 3">
    <name type="scientific">Bariatricus massiliensis</name>
    <dbReference type="NCBI Taxonomy" id="1745713"/>
    <lineage>
        <taxon>Bacteria</taxon>
        <taxon>Bacillati</taxon>
        <taxon>Bacillota</taxon>
        <taxon>Clostridia</taxon>
        <taxon>Lachnospirales</taxon>
        <taxon>Lachnospiraceae</taxon>
        <taxon>Bariatricus</taxon>
    </lineage>
</organism>
<keyword evidence="1" id="KW-0812">Transmembrane</keyword>
<keyword evidence="1" id="KW-1133">Transmembrane helix</keyword>
<keyword evidence="3" id="KW-1185">Reference proteome</keyword>
<sequence>MCRRIKKTWTQTKGTTLVELMVAFVLTAILMTAAIAVISPAVRVFNRVVGTSRAQSVTDIILEEVSQELESAERIMTIGSSHIDYADKNGQGVSMMLGAEGAVDDGQDLSGMLVLYYGGDDIQWYLPEKTYMGFKMTELTFQQIDDKNLIEVTVKIKNNRSGISYERTKIVQCYKVGNGGIPID</sequence>
<name>A0ABS8DC58_9FIRM</name>
<evidence type="ECO:0000256" key="1">
    <source>
        <dbReference type="SAM" id="Phobius"/>
    </source>
</evidence>
<accession>A0ABS8DC58</accession>
<comment type="caution">
    <text evidence="2">The sequence shown here is derived from an EMBL/GenBank/DDBJ whole genome shotgun (WGS) entry which is preliminary data.</text>
</comment>
<feature type="transmembrane region" description="Helical" evidence="1">
    <location>
        <begin position="20"/>
        <end position="42"/>
    </location>
</feature>
<gene>
    <name evidence="2" type="ORF">LIZ65_01600</name>
</gene>
<keyword evidence="1" id="KW-0472">Membrane</keyword>
<protein>
    <submittedName>
        <fullName evidence="2">Prepilin-type N-terminal cleavage/methylation domain-containing protein</fullName>
    </submittedName>
</protein>
<evidence type="ECO:0000313" key="2">
    <source>
        <dbReference type="EMBL" id="MCB7385968.1"/>
    </source>
</evidence>
<proteinExistence type="predicted"/>
<dbReference type="RefSeq" id="WP_227183272.1">
    <property type="nucleotide sequence ID" value="NZ_JAJCIQ010000001.1"/>
</dbReference>
<dbReference type="Pfam" id="PF07963">
    <property type="entry name" value="N_methyl"/>
    <property type="match status" value="1"/>
</dbReference>
<dbReference type="EMBL" id="JAJCIS010000001">
    <property type="protein sequence ID" value="MCB7385968.1"/>
    <property type="molecule type" value="Genomic_DNA"/>
</dbReference>
<dbReference type="InterPro" id="IPR012902">
    <property type="entry name" value="N_methyl_site"/>
</dbReference>
<dbReference type="Proteomes" id="UP001299546">
    <property type="component" value="Unassembled WGS sequence"/>
</dbReference>
<evidence type="ECO:0000313" key="3">
    <source>
        <dbReference type="Proteomes" id="UP001299546"/>
    </source>
</evidence>